<keyword evidence="1" id="KW-0472">Membrane</keyword>
<feature type="transmembrane region" description="Helical" evidence="1">
    <location>
        <begin position="121"/>
        <end position="141"/>
    </location>
</feature>
<keyword evidence="1" id="KW-0812">Transmembrane</keyword>
<evidence type="ECO:0008006" key="5">
    <source>
        <dbReference type="Google" id="ProtNLM"/>
    </source>
</evidence>
<protein>
    <recommendedName>
        <fullName evidence="5">Gustatory receptor</fullName>
    </recommendedName>
</protein>
<keyword evidence="1" id="KW-1133">Transmembrane helix</keyword>
<evidence type="ECO:0000313" key="3">
    <source>
        <dbReference type="EMBL" id="KAJ8947255.1"/>
    </source>
</evidence>
<evidence type="ECO:0000256" key="2">
    <source>
        <dbReference type="SAM" id="SignalP"/>
    </source>
</evidence>
<name>A0AAV8Y6Y0_9CUCU</name>
<evidence type="ECO:0000256" key="1">
    <source>
        <dbReference type="SAM" id="Phobius"/>
    </source>
</evidence>
<feature type="transmembrane region" description="Helical" evidence="1">
    <location>
        <begin position="96"/>
        <end position="115"/>
    </location>
</feature>
<organism evidence="3 4">
    <name type="scientific">Rhamnusium bicolor</name>
    <dbReference type="NCBI Taxonomy" id="1586634"/>
    <lineage>
        <taxon>Eukaryota</taxon>
        <taxon>Metazoa</taxon>
        <taxon>Ecdysozoa</taxon>
        <taxon>Arthropoda</taxon>
        <taxon>Hexapoda</taxon>
        <taxon>Insecta</taxon>
        <taxon>Pterygota</taxon>
        <taxon>Neoptera</taxon>
        <taxon>Endopterygota</taxon>
        <taxon>Coleoptera</taxon>
        <taxon>Polyphaga</taxon>
        <taxon>Cucujiformia</taxon>
        <taxon>Chrysomeloidea</taxon>
        <taxon>Cerambycidae</taxon>
        <taxon>Lepturinae</taxon>
        <taxon>Rhagiini</taxon>
        <taxon>Rhamnusium</taxon>
    </lineage>
</organism>
<dbReference type="EMBL" id="JANEYF010002389">
    <property type="protein sequence ID" value="KAJ8947255.1"/>
    <property type="molecule type" value="Genomic_DNA"/>
</dbReference>
<evidence type="ECO:0000313" key="4">
    <source>
        <dbReference type="Proteomes" id="UP001162156"/>
    </source>
</evidence>
<feature type="chain" id="PRO_5043384319" description="Gustatory receptor" evidence="2">
    <location>
        <begin position="19"/>
        <end position="253"/>
    </location>
</feature>
<keyword evidence="2" id="KW-0732">Signal</keyword>
<comment type="caution">
    <text evidence="3">The sequence shown here is derived from an EMBL/GenBank/DDBJ whole genome shotgun (WGS) entry which is preliminary data.</text>
</comment>
<proteinExistence type="predicted"/>
<feature type="transmembrane region" description="Helical" evidence="1">
    <location>
        <begin position="225"/>
        <end position="244"/>
    </location>
</feature>
<feature type="transmembrane region" description="Helical" evidence="1">
    <location>
        <begin position="34"/>
        <end position="59"/>
    </location>
</feature>
<reference evidence="3" key="1">
    <citation type="journal article" date="2023" name="Insect Mol. Biol.">
        <title>Genome sequencing provides insights into the evolution of gene families encoding plant cell wall-degrading enzymes in longhorned beetles.</title>
        <authorList>
            <person name="Shin N.R."/>
            <person name="Okamura Y."/>
            <person name="Kirsch R."/>
            <person name="Pauchet Y."/>
        </authorList>
    </citation>
    <scope>NUCLEOTIDE SEQUENCE</scope>
    <source>
        <strain evidence="3">RBIC_L_NR</strain>
    </source>
</reference>
<gene>
    <name evidence="3" type="ORF">NQ314_008654</name>
</gene>
<keyword evidence="4" id="KW-1185">Reference proteome</keyword>
<dbReference type="AlphaFoldDB" id="A0AAV8Y6Y0"/>
<dbReference type="Proteomes" id="UP001162156">
    <property type="component" value="Unassembled WGS sequence"/>
</dbReference>
<accession>A0AAV8Y6Y0</accession>
<feature type="signal peptide" evidence="2">
    <location>
        <begin position="1"/>
        <end position="18"/>
    </location>
</feature>
<sequence length="253" mass="28966">MYSCYSLLLVCISIPASAVSLCYRLPIFAKVSHMIVLDVLFEIGGLVTFLVTTLGASFWNMNTWQDLINQLHNLESENNLNTKVLLSHSVLKNSNFMFLIATVYFAVIYFLETILWGTDSFYYTTTIILYYSECIIAKVIFNIVLSIKQKYEGINNILINLNLYNTIDKDWVKIIRKVKKLYLKIYEVVETFNKLFGWPLLLLLAHSIPQLLDCLLITISDYKDILGLLISIIYGNIVLVSNTISVSNDNCLL</sequence>